<protein>
    <submittedName>
        <fullName evidence="1">Uncharacterized protein</fullName>
    </submittedName>
</protein>
<dbReference type="AlphaFoldDB" id="A0A1M5JNI0"/>
<dbReference type="EMBL" id="FQVT01000011">
    <property type="protein sequence ID" value="SHG41809.1"/>
    <property type="molecule type" value="Genomic_DNA"/>
</dbReference>
<sequence length="386" mass="44278">MSLIREKDLEKLMNVQGKPCVSIFIPTERAGKDVLEEKNRTHLKSLWKEVAEKLEEQGVSEEKIETIGAPILKLMEDKSFWRHQSDGLAIFAAEDLFQKFTLPVNFETHTYVSKEFYIKPLVPMFSGDERFYLLALQLEDVALYEATTYSIGKVEVDDLTPSRLEERVGFDYKQKHLEFRTQNAGGDKAVFHGHGSGNEEERKEEILKYFRAVDKGLDTVLHNDNAPLVVATQDYLFPIYEQANSYNHLFDKVISGNPSDTDMLGLHEKAVKTLEPLLEKTRREKKEKFAELNNTEKTGSSVTDILPAIQQGKVDTLFLENQTEIWGTYNSDNMNTSIQDEQDTNNYSLMNWAVKEVLKQGGNVFLIPRAQMPSKESKMNALYRFN</sequence>
<dbReference type="OrthoDB" id="4393931at2"/>
<dbReference type="RefSeq" id="WP_072880763.1">
    <property type="nucleotide sequence ID" value="NZ_FQVT01000011.1"/>
</dbReference>
<dbReference type="InterPro" id="IPR040837">
    <property type="entry name" value="Bact_RF_family7"/>
</dbReference>
<evidence type="ECO:0000313" key="1">
    <source>
        <dbReference type="EMBL" id="SHG41809.1"/>
    </source>
</evidence>
<proteinExistence type="predicted"/>
<keyword evidence="2" id="KW-1185">Reference proteome</keyword>
<accession>A0A1M5JNI0</accession>
<reference evidence="2" key="1">
    <citation type="submission" date="2016-11" db="EMBL/GenBank/DDBJ databases">
        <authorList>
            <person name="Varghese N."/>
            <person name="Submissions S."/>
        </authorList>
    </citation>
    <scope>NUCLEOTIDE SEQUENCE [LARGE SCALE GENOMIC DNA]</scope>
    <source>
        <strain evidence="2">DSM 24579</strain>
    </source>
</reference>
<gene>
    <name evidence="1" type="ORF">SAMN05444483_11188</name>
</gene>
<dbReference type="STRING" id="1073325.SAMN05444483_11188"/>
<organism evidence="1 2">
    <name type="scientific">Salegentibacter echinorum</name>
    <dbReference type="NCBI Taxonomy" id="1073325"/>
    <lineage>
        <taxon>Bacteria</taxon>
        <taxon>Pseudomonadati</taxon>
        <taxon>Bacteroidota</taxon>
        <taxon>Flavobacteriia</taxon>
        <taxon>Flavobacteriales</taxon>
        <taxon>Flavobacteriaceae</taxon>
        <taxon>Salegentibacter</taxon>
    </lineage>
</organism>
<evidence type="ECO:0000313" key="2">
    <source>
        <dbReference type="Proteomes" id="UP000183945"/>
    </source>
</evidence>
<dbReference type="Pfam" id="PF18849">
    <property type="entry name" value="baeRF_family7"/>
    <property type="match status" value="1"/>
</dbReference>
<name>A0A1M5JNI0_SALEC</name>
<dbReference type="Proteomes" id="UP000183945">
    <property type="component" value="Unassembled WGS sequence"/>
</dbReference>